<dbReference type="EMBL" id="CP001778">
    <property type="protein sequence ID" value="ADD44572.1"/>
    <property type="molecule type" value="Genomic_DNA"/>
</dbReference>
<dbReference type="KEGG" id="sna:Snas_4931"/>
<protein>
    <submittedName>
        <fullName evidence="2">Uncharacterized protein</fullName>
    </submittedName>
</protein>
<dbReference type="RefSeq" id="WP_013020143.1">
    <property type="nucleotide sequence ID" value="NC_013947.1"/>
</dbReference>
<evidence type="ECO:0000256" key="1">
    <source>
        <dbReference type="SAM" id="MobiDB-lite"/>
    </source>
</evidence>
<feature type="compositionally biased region" description="Basic and acidic residues" evidence="1">
    <location>
        <begin position="1"/>
        <end position="12"/>
    </location>
</feature>
<feature type="region of interest" description="Disordered" evidence="1">
    <location>
        <begin position="1"/>
        <end position="22"/>
    </location>
</feature>
<dbReference type="OrthoDB" id="3818356at2"/>
<dbReference type="Proteomes" id="UP000000844">
    <property type="component" value="Chromosome"/>
</dbReference>
<name>D3Q9M6_STANL</name>
<evidence type="ECO:0000313" key="2">
    <source>
        <dbReference type="EMBL" id="ADD44572.1"/>
    </source>
</evidence>
<gene>
    <name evidence="2" type="ordered locus">Snas_4931</name>
</gene>
<accession>D3Q9M6</accession>
<organism evidence="2 3">
    <name type="scientific">Stackebrandtia nassauensis (strain DSM 44728 / CIP 108903 / NRRL B-16338 / NBRC 102104 / LLR-40K-21)</name>
    <dbReference type="NCBI Taxonomy" id="446470"/>
    <lineage>
        <taxon>Bacteria</taxon>
        <taxon>Bacillati</taxon>
        <taxon>Actinomycetota</taxon>
        <taxon>Actinomycetes</taxon>
        <taxon>Glycomycetales</taxon>
        <taxon>Glycomycetaceae</taxon>
        <taxon>Stackebrandtia</taxon>
    </lineage>
</organism>
<keyword evidence="3" id="KW-1185">Reference proteome</keyword>
<dbReference type="AlphaFoldDB" id="D3Q9M6"/>
<dbReference type="HOGENOM" id="CLU_737522_0_0_11"/>
<sequence length="389" mass="41531">MDTETDSPRVDEPETGPSAPVVVDDDRVPLRVKIGWFAGIAAGLVGLGTFQVVSSEANSPEGVVTGFFEALTAGDVDTALTYVEPSAVPIGEEARFLTPAAINRDWKVTAIGDAEANEYQTEFEVEVTIGGPRGTASGSFTVAGDKEDGWLLQDPFAPVIFPRSPLRYPQVNGYIPKPQASREISKGTGYRLFPGMYTFYEDIPETLSVKGVKTLAAFPTGERADYTEGTFHPGRVTAKSKTLASANNRIKTLVDSCAEQSVAEPSGCPFGVGDFVNTSDGKHVEELRSLSWKVEEYPKAGLVDARFDADGDTYENTGFRVLTKTAGAVTLKGTGIDTDDKTTKFSVRCRIDLDSLAATVDPKGVVTLSPLANTETDRGSGSCAKETSR</sequence>
<evidence type="ECO:0000313" key="3">
    <source>
        <dbReference type="Proteomes" id="UP000000844"/>
    </source>
</evidence>
<proteinExistence type="predicted"/>
<dbReference type="STRING" id="446470.Snas_4931"/>
<reference evidence="2 3" key="1">
    <citation type="journal article" date="2009" name="Stand. Genomic Sci.">
        <title>Complete genome sequence of Stackebrandtia nassauensis type strain (LLR-40K-21).</title>
        <authorList>
            <person name="Munk C."/>
            <person name="Lapidus A."/>
            <person name="Copeland A."/>
            <person name="Jando M."/>
            <person name="Mayilraj S."/>
            <person name="Glavina Del Rio T."/>
            <person name="Nolan M."/>
            <person name="Chen F."/>
            <person name="Lucas S."/>
            <person name="Tice H."/>
            <person name="Cheng J.F."/>
            <person name="Han C."/>
            <person name="Detter J.C."/>
            <person name="Bruce D."/>
            <person name="Goodwin L."/>
            <person name="Chain P."/>
            <person name="Pitluck S."/>
            <person name="Goker M."/>
            <person name="Ovchinikova G."/>
            <person name="Pati A."/>
            <person name="Ivanova N."/>
            <person name="Mavromatis K."/>
            <person name="Chen A."/>
            <person name="Palaniappan K."/>
            <person name="Land M."/>
            <person name="Hauser L."/>
            <person name="Chang Y.J."/>
            <person name="Jeffries C.D."/>
            <person name="Bristow J."/>
            <person name="Eisen J.A."/>
            <person name="Markowitz V."/>
            <person name="Hugenholtz P."/>
            <person name="Kyrpides N.C."/>
            <person name="Klenk H.P."/>
        </authorList>
    </citation>
    <scope>NUCLEOTIDE SEQUENCE [LARGE SCALE GENOMIC DNA]</scope>
    <source>
        <strain evidence="3">DSM 44728 / CIP 108903 / NRRL B-16338 / NBRC 102104 / LLR-40K-21</strain>
    </source>
</reference>